<sequence>MVFHYTGMKSESEAIKRLTQIQSEVGTHYYIKKNGEIIKMVPELYTAWHAGISQWGKYKSINKYSIGIEISNPGHQFGYVNFSKKQINNLIKLTKILIKKYKIKKNCLLGHSDIAPDRKLDPGEKFPWKILFNNKIGIWHNLSNKKLNSLRHKIVSVKEINLFMTSLRKLGYPAKSNIFKNKLKFRKLLIKAFQRRFRPELINGKIDQECLLIINKLRSIKV</sequence>
<dbReference type="SUPFAM" id="SSF55846">
    <property type="entry name" value="N-acetylmuramoyl-L-alanine amidase-like"/>
    <property type="match status" value="1"/>
</dbReference>
<dbReference type="Pfam" id="PF01510">
    <property type="entry name" value="Amidase_2"/>
    <property type="match status" value="1"/>
</dbReference>
<dbReference type="PANTHER" id="PTHR30417:SF1">
    <property type="entry name" value="N-ACETYLMURAMOYL-L-ALANINE AMIDASE AMID"/>
    <property type="match status" value="1"/>
</dbReference>
<accession>A0A382TQY4</accession>
<reference evidence="7" key="1">
    <citation type="submission" date="2018-05" db="EMBL/GenBank/DDBJ databases">
        <authorList>
            <person name="Lanie J.A."/>
            <person name="Ng W.-L."/>
            <person name="Kazmierczak K.M."/>
            <person name="Andrzejewski T.M."/>
            <person name="Davidsen T.M."/>
            <person name="Wayne K.J."/>
            <person name="Tettelin H."/>
            <person name="Glass J.I."/>
            <person name="Rusch D."/>
            <person name="Podicherti R."/>
            <person name="Tsui H.-C.T."/>
            <person name="Winkler M.E."/>
        </authorList>
    </citation>
    <scope>NUCLEOTIDE SEQUENCE</scope>
</reference>
<evidence type="ECO:0000313" key="7">
    <source>
        <dbReference type="EMBL" id="SVD24494.1"/>
    </source>
</evidence>
<dbReference type="GO" id="GO:0009254">
    <property type="term" value="P:peptidoglycan turnover"/>
    <property type="evidence" value="ECO:0007669"/>
    <property type="project" value="TreeGrafter"/>
</dbReference>
<dbReference type="EC" id="3.5.1.28" evidence="3"/>
<evidence type="ECO:0000259" key="6">
    <source>
        <dbReference type="SMART" id="SM00644"/>
    </source>
</evidence>
<evidence type="ECO:0000256" key="1">
    <source>
        <dbReference type="ARBA" id="ARBA00001561"/>
    </source>
</evidence>
<keyword evidence="5" id="KW-0961">Cell wall biogenesis/degradation</keyword>
<evidence type="ECO:0000256" key="5">
    <source>
        <dbReference type="ARBA" id="ARBA00023316"/>
    </source>
</evidence>
<evidence type="ECO:0000256" key="2">
    <source>
        <dbReference type="ARBA" id="ARBA00007553"/>
    </source>
</evidence>
<dbReference type="InterPro" id="IPR036365">
    <property type="entry name" value="PGBD-like_sf"/>
</dbReference>
<organism evidence="7">
    <name type="scientific">marine metagenome</name>
    <dbReference type="NCBI Taxonomy" id="408172"/>
    <lineage>
        <taxon>unclassified sequences</taxon>
        <taxon>metagenomes</taxon>
        <taxon>ecological metagenomes</taxon>
    </lineage>
</organism>
<dbReference type="InterPro" id="IPR051206">
    <property type="entry name" value="NAMLAA_amidase_2"/>
</dbReference>
<dbReference type="AlphaFoldDB" id="A0A382TQY4"/>
<dbReference type="CDD" id="cd06583">
    <property type="entry name" value="PGRP"/>
    <property type="match status" value="1"/>
</dbReference>
<dbReference type="PANTHER" id="PTHR30417">
    <property type="entry name" value="N-ACETYLMURAMOYL-L-ALANINE AMIDASE AMID"/>
    <property type="match status" value="1"/>
</dbReference>
<dbReference type="GO" id="GO:0071555">
    <property type="term" value="P:cell wall organization"/>
    <property type="evidence" value="ECO:0007669"/>
    <property type="project" value="UniProtKB-KW"/>
</dbReference>
<dbReference type="InterPro" id="IPR036505">
    <property type="entry name" value="Amidase/PGRP_sf"/>
</dbReference>
<comment type="catalytic activity">
    <reaction evidence="1">
        <text>Hydrolyzes the link between N-acetylmuramoyl residues and L-amino acid residues in certain cell-wall glycopeptides.</text>
        <dbReference type="EC" id="3.5.1.28"/>
    </reaction>
</comment>
<gene>
    <name evidence="7" type="ORF">METZ01_LOCUS377348</name>
</gene>
<dbReference type="SUPFAM" id="SSF47090">
    <property type="entry name" value="PGBD-like"/>
    <property type="match status" value="1"/>
</dbReference>
<dbReference type="Gene3D" id="1.10.101.10">
    <property type="entry name" value="PGBD-like superfamily/PGBD"/>
    <property type="match status" value="1"/>
</dbReference>
<dbReference type="InterPro" id="IPR036366">
    <property type="entry name" value="PGBDSf"/>
</dbReference>
<dbReference type="SMART" id="SM00644">
    <property type="entry name" value="Ami_2"/>
    <property type="match status" value="1"/>
</dbReference>
<evidence type="ECO:0000256" key="3">
    <source>
        <dbReference type="ARBA" id="ARBA00011901"/>
    </source>
</evidence>
<keyword evidence="4" id="KW-0378">Hydrolase</keyword>
<feature type="domain" description="N-acetylmuramoyl-L-alanine amidase" evidence="6">
    <location>
        <begin position="1"/>
        <end position="123"/>
    </location>
</feature>
<name>A0A382TQY4_9ZZZZ</name>
<proteinExistence type="inferred from homology"/>
<dbReference type="EMBL" id="UINC01138509">
    <property type="protein sequence ID" value="SVD24494.1"/>
    <property type="molecule type" value="Genomic_DNA"/>
</dbReference>
<evidence type="ECO:0000256" key="4">
    <source>
        <dbReference type="ARBA" id="ARBA00022801"/>
    </source>
</evidence>
<dbReference type="GO" id="GO:0009253">
    <property type="term" value="P:peptidoglycan catabolic process"/>
    <property type="evidence" value="ECO:0007669"/>
    <property type="project" value="InterPro"/>
</dbReference>
<dbReference type="InterPro" id="IPR002502">
    <property type="entry name" value="Amidase_domain"/>
</dbReference>
<dbReference type="GO" id="GO:0008745">
    <property type="term" value="F:N-acetylmuramoyl-L-alanine amidase activity"/>
    <property type="evidence" value="ECO:0007669"/>
    <property type="project" value="UniProtKB-EC"/>
</dbReference>
<dbReference type="GO" id="GO:0019867">
    <property type="term" value="C:outer membrane"/>
    <property type="evidence" value="ECO:0007669"/>
    <property type="project" value="TreeGrafter"/>
</dbReference>
<protein>
    <recommendedName>
        <fullName evidence="3">N-acetylmuramoyl-L-alanine amidase</fullName>
        <ecNumber evidence="3">3.5.1.28</ecNumber>
    </recommendedName>
</protein>
<comment type="similarity">
    <text evidence="2">Belongs to the N-acetylmuramoyl-L-alanine amidase 2 family.</text>
</comment>
<dbReference type="Gene3D" id="3.40.80.10">
    <property type="entry name" value="Peptidoglycan recognition protein-like"/>
    <property type="match status" value="1"/>
</dbReference>